<dbReference type="EMBL" id="BLXT01001362">
    <property type="protein sequence ID" value="GFN85083.1"/>
    <property type="molecule type" value="Genomic_DNA"/>
</dbReference>
<dbReference type="Proteomes" id="UP000735302">
    <property type="component" value="Unassembled WGS sequence"/>
</dbReference>
<keyword evidence="2" id="KW-1185">Reference proteome</keyword>
<accession>A0AAV3YSR2</accession>
<sequence length="114" mass="12789">MQWQGIWGSSPCKDVTSRRLLYLRRKADISETTLLICATINMRLRRGRPCSPTPEAPAFDIQHFVTTASSAKLQISKGNNTPGKRLGSINLNQKIQHYKLLTRADLCANPTVHN</sequence>
<name>A0AAV3YSR2_9GAST</name>
<gene>
    <name evidence="1" type="ORF">PoB_001158900</name>
</gene>
<reference evidence="1 2" key="1">
    <citation type="journal article" date="2021" name="Elife">
        <title>Chloroplast acquisition without the gene transfer in kleptoplastic sea slugs, Plakobranchus ocellatus.</title>
        <authorList>
            <person name="Maeda T."/>
            <person name="Takahashi S."/>
            <person name="Yoshida T."/>
            <person name="Shimamura S."/>
            <person name="Takaki Y."/>
            <person name="Nagai Y."/>
            <person name="Toyoda A."/>
            <person name="Suzuki Y."/>
            <person name="Arimoto A."/>
            <person name="Ishii H."/>
            <person name="Satoh N."/>
            <person name="Nishiyama T."/>
            <person name="Hasebe M."/>
            <person name="Maruyama T."/>
            <person name="Minagawa J."/>
            <person name="Obokata J."/>
            <person name="Shigenobu S."/>
        </authorList>
    </citation>
    <scope>NUCLEOTIDE SEQUENCE [LARGE SCALE GENOMIC DNA]</scope>
</reference>
<proteinExistence type="predicted"/>
<organism evidence="1 2">
    <name type="scientific">Plakobranchus ocellatus</name>
    <dbReference type="NCBI Taxonomy" id="259542"/>
    <lineage>
        <taxon>Eukaryota</taxon>
        <taxon>Metazoa</taxon>
        <taxon>Spiralia</taxon>
        <taxon>Lophotrochozoa</taxon>
        <taxon>Mollusca</taxon>
        <taxon>Gastropoda</taxon>
        <taxon>Heterobranchia</taxon>
        <taxon>Euthyneura</taxon>
        <taxon>Panpulmonata</taxon>
        <taxon>Sacoglossa</taxon>
        <taxon>Placobranchoidea</taxon>
        <taxon>Plakobranchidae</taxon>
        <taxon>Plakobranchus</taxon>
    </lineage>
</organism>
<dbReference type="AlphaFoldDB" id="A0AAV3YSR2"/>
<comment type="caution">
    <text evidence="1">The sequence shown here is derived from an EMBL/GenBank/DDBJ whole genome shotgun (WGS) entry which is preliminary data.</text>
</comment>
<evidence type="ECO:0000313" key="2">
    <source>
        <dbReference type="Proteomes" id="UP000735302"/>
    </source>
</evidence>
<evidence type="ECO:0000313" key="1">
    <source>
        <dbReference type="EMBL" id="GFN85083.1"/>
    </source>
</evidence>
<protein>
    <submittedName>
        <fullName evidence="1">Uncharacterized protein</fullName>
    </submittedName>
</protein>